<organism evidence="2">
    <name type="scientific">marine metagenome</name>
    <dbReference type="NCBI Taxonomy" id="408172"/>
    <lineage>
        <taxon>unclassified sequences</taxon>
        <taxon>metagenomes</taxon>
        <taxon>ecological metagenomes</taxon>
    </lineage>
</organism>
<name>A0A382MDX0_9ZZZZ</name>
<dbReference type="InterPro" id="IPR015925">
    <property type="entry name" value="Ryanodine_IP3_receptor"/>
</dbReference>
<dbReference type="GO" id="GO:0030018">
    <property type="term" value="C:Z disc"/>
    <property type="evidence" value="ECO:0007669"/>
    <property type="project" value="TreeGrafter"/>
</dbReference>
<dbReference type="EMBL" id="UINC01093014">
    <property type="protein sequence ID" value="SVC47089.1"/>
    <property type="molecule type" value="Genomic_DNA"/>
</dbReference>
<dbReference type="GO" id="GO:0033017">
    <property type="term" value="C:sarcoplasmic reticulum membrane"/>
    <property type="evidence" value="ECO:0007669"/>
    <property type="project" value="TreeGrafter"/>
</dbReference>
<dbReference type="AlphaFoldDB" id="A0A382MDX0"/>
<dbReference type="Pfam" id="PF02026">
    <property type="entry name" value="RyR"/>
    <property type="match status" value="1"/>
</dbReference>
<dbReference type="PANTHER" id="PTHR46399:SF8">
    <property type="entry name" value="B30.2_SPRY DOMAIN-CONTAINING PROTEIN"/>
    <property type="match status" value="1"/>
</dbReference>
<accession>A0A382MDX0</accession>
<feature type="domain" description="Ryanodine receptor Ryr" evidence="1">
    <location>
        <begin position="3"/>
        <end position="53"/>
    </location>
</feature>
<dbReference type="GO" id="GO:0005790">
    <property type="term" value="C:smooth endoplasmic reticulum"/>
    <property type="evidence" value="ECO:0007669"/>
    <property type="project" value="TreeGrafter"/>
</dbReference>
<evidence type="ECO:0000259" key="1">
    <source>
        <dbReference type="Pfam" id="PF02026"/>
    </source>
</evidence>
<dbReference type="GO" id="GO:0006941">
    <property type="term" value="P:striated muscle contraction"/>
    <property type="evidence" value="ECO:0007669"/>
    <property type="project" value="TreeGrafter"/>
</dbReference>
<dbReference type="GO" id="GO:0042383">
    <property type="term" value="C:sarcolemma"/>
    <property type="evidence" value="ECO:0007669"/>
    <property type="project" value="TreeGrafter"/>
</dbReference>
<dbReference type="GO" id="GO:0034704">
    <property type="term" value="C:calcium channel complex"/>
    <property type="evidence" value="ECO:0007669"/>
    <property type="project" value="TreeGrafter"/>
</dbReference>
<dbReference type="GO" id="GO:0014808">
    <property type="term" value="P:release of sequestered calcium ion into cytosol by sarcoplasmic reticulum"/>
    <property type="evidence" value="ECO:0007669"/>
    <property type="project" value="TreeGrafter"/>
</dbReference>
<dbReference type="Gene3D" id="1.10.490.160">
    <property type="match status" value="1"/>
</dbReference>
<reference evidence="2" key="1">
    <citation type="submission" date="2018-05" db="EMBL/GenBank/DDBJ databases">
        <authorList>
            <person name="Lanie J.A."/>
            <person name="Ng W.-L."/>
            <person name="Kazmierczak K.M."/>
            <person name="Andrzejewski T.M."/>
            <person name="Davidsen T.M."/>
            <person name="Wayne K.J."/>
            <person name="Tettelin H."/>
            <person name="Glass J.I."/>
            <person name="Rusch D."/>
            <person name="Podicherti R."/>
            <person name="Tsui H.-C.T."/>
            <person name="Winkler M.E."/>
        </authorList>
    </citation>
    <scope>NUCLEOTIDE SEQUENCE</scope>
</reference>
<dbReference type="PANTHER" id="PTHR46399">
    <property type="entry name" value="B30.2/SPRY DOMAIN-CONTAINING PROTEIN"/>
    <property type="match status" value="1"/>
</dbReference>
<dbReference type="InterPro" id="IPR003032">
    <property type="entry name" value="Ryanodine_rcpt"/>
</dbReference>
<sequence>MTYKPKPINTSNVQLPQELEDLTELLSENTHEIWAQGRINDGWTYGKVRNDENLE</sequence>
<feature type="non-terminal residue" evidence="2">
    <location>
        <position position="55"/>
    </location>
</feature>
<protein>
    <recommendedName>
        <fullName evidence="1">Ryanodine receptor Ryr domain-containing protein</fullName>
    </recommendedName>
</protein>
<gene>
    <name evidence="2" type="ORF">METZ01_LOCUS299943</name>
</gene>
<proteinExistence type="predicted"/>
<evidence type="ECO:0000313" key="2">
    <source>
        <dbReference type="EMBL" id="SVC47089.1"/>
    </source>
</evidence>
<dbReference type="GO" id="GO:0005219">
    <property type="term" value="F:ryanodine-sensitive calcium-release channel activity"/>
    <property type="evidence" value="ECO:0007669"/>
    <property type="project" value="TreeGrafter"/>
</dbReference>